<keyword evidence="6" id="KW-1185">Reference proteome</keyword>
<dbReference type="PANTHER" id="PTHR44846">
    <property type="entry name" value="MANNOSYL-D-GLYCERATE TRANSPORT/METABOLISM SYSTEM REPRESSOR MNGR-RELATED"/>
    <property type="match status" value="1"/>
</dbReference>
<keyword evidence="2" id="KW-0238">DNA-binding</keyword>
<protein>
    <submittedName>
        <fullName evidence="5">GntR family transcriptional regulator</fullName>
    </submittedName>
</protein>
<comment type="caution">
    <text evidence="5">The sequence shown here is derived from an EMBL/GenBank/DDBJ whole genome shotgun (WGS) entry which is preliminary data.</text>
</comment>
<evidence type="ECO:0000256" key="1">
    <source>
        <dbReference type="ARBA" id="ARBA00023015"/>
    </source>
</evidence>
<evidence type="ECO:0000313" key="6">
    <source>
        <dbReference type="Proteomes" id="UP001204142"/>
    </source>
</evidence>
<dbReference type="InterPro" id="IPR000524">
    <property type="entry name" value="Tscrpt_reg_HTH_GntR"/>
</dbReference>
<dbReference type="RefSeq" id="WP_256764327.1">
    <property type="nucleotide sequence ID" value="NZ_JANIGO010000002.1"/>
</dbReference>
<evidence type="ECO:0000313" key="5">
    <source>
        <dbReference type="EMBL" id="MCQ8896548.1"/>
    </source>
</evidence>
<dbReference type="InterPro" id="IPR036390">
    <property type="entry name" value="WH_DNA-bd_sf"/>
</dbReference>
<dbReference type="Proteomes" id="UP001204142">
    <property type="component" value="Unassembled WGS sequence"/>
</dbReference>
<dbReference type="EMBL" id="JANIGO010000002">
    <property type="protein sequence ID" value="MCQ8896548.1"/>
    <property type="molecule type" value="Genomic_DNA"/>
</dbReference>
<dbReference type="Gene3D" id="3.40.1410.10">
    <property type="entry name" value="Chorismate lyase-like"/>
    <property type="match status" value="1"/>
</dbReference>
<keyword evidence="3" id="KW-0804">Transcription</keyword>
<reference evidence="5 6" key="1">
    <citation type="submission" date="2022-07" db="EMBL/GenBank/DDBJ databases">
        <authorList>
            <person name="Xamxidin M."/>
            <person name="Wu M."/>
        </authorList>
    </citation>
    <scope>NUCLEOTIDE SEQUENCE [LARGE SCALE GENOMIC DNA]</scope>
    <source>
        <strain evidence="5 6">NBRC 111650</strain>
    </source>
</reference>
<dbReference type="Pfam" id="PF07702">
    <property type="entry name" value="UTRA"/>
    <property type="match status" value="1"/>
</dbReference>
<dbReference type="Pfam" id="PF00392">
    <property type="entry name" value="GntR"/>
    <property type="match status" value="1"/>
</dbReference>
<name>A0ABT1WGB1_9BURK</name>
<evidence type="ECO:0000256" key="3">
    <source>
        <dbReference type="ARBA" id="ARBA00023163"/>
    </source>
</evidence>
<dbReference type="InterPro" id="IPR028978">
    <property type="entry name" value="Chorismate_lyase_/UTRA_dom_sf"/>
</dbReference>
<evidence type="ECO:0000256" key="2">
    <source>
        <dbReference type="ARBA" id="ARBA00023125"/>
    </source>
</evidence>
<dbReference type="PRINTS" id="PR00035">
    <property type="entry name" value="HTHGNTR"/>
</dbReference>
<feature type="domain" description="HTH gntR-type" evidence="4">
    <location>
        <begin position="16"/>
        <end position="84"/>
    </location>
</feature>
<dbReference type="InterPro" id="IPR036388">
    <property type="entry name" value="WH-like_DNA-bd_sf"/>
</dbReference>
<sequence length="257" mass="29070">MEDTSRANNAPVPGQGPAYLQISQRLEREILQGIWTVGDNLPNEKRLAQRFGVSIGTVRRAIETLESAGFVQKMQGLGTFIRAQQTHQARPSAAQAYHLQEPWTSNLLKTDLCTQVTRLEKKLADADEARALGLDEKAFIWHIEMRHQFKDQLVALETLSLSCRVFPTLSMDLLNRTQGNLYQLAAEVFKTRIGQVTDEVMVKNLDKTMATLFNKGINEPSLRVYRITRAVDNTPIEKREVWLDPSLAHYRATPGLN</sequence>
<accession>A0ABT1WGB1</accession>
<dbReference type="PROSITE" id="PS50949">
    <property type="entry name" value="HTH_GNTR"/>
    <property type="match status" value="1"/>
</dbReference>
<dbReference type="PANTHER" id="PTHR44846:SF1">
    <property type="entry name" value="MANNOSYL-D-GLYCERATE TRANSPORT_METABOLISM SYSTEM REPRESSOR MNGR-RELATED"/>
    <property type="match status" value="1"/>
</dbReference>
<dbReference type="InterPro" id="IPR011663">
    <property type="entry name" value="UTRA"/>
</dbReference>
<gene>
    <name evidence="5" type="ORF">NQT62_08900</name>
</gene>
<organism evidence="5 6">
    <name type="scientific">Limnobacter humi</name>
    <dbReference type="NCBI Taxonomy" id="1778671"/>
    <lineage>
        <taxon>Bacteria</taxon>
        <taxon>Pseudomonadati</taxon>
        <taxon>Pseudomonadota</taxon>
        <taxon>Betaproteobacteria</taxon>
        <taxon>Burkholderiales</taxon>
        <taxon>Burkholderiaceae</taxon>
        <taxon>Limnobacter</taxon>
    </lineage>
</organism>
<dbReference type="SMART" id="SM00345">
    <property type="entry name" value="HTH_GNTR"/>
    <property type="match status" value="1"/>
</dbReference>
<dbReference type="SMART" id="SM00866">
    <property type="entry name" value="UTRA"/>
    <property type="match status" value="1"/>
</dbReference>
<keyword evidence="1" id="KW-0805">Transcription regulation</keyword>
<dbReference type="SUPFAM" id="SSF46785">
    <property type="entry name" value="Winged helix' DNA-binding domain"/>
    <property type="match status" value="1"/>
</dbReference>
<dbReference type="CDD" id="cd07377">
    <property type="entry name" value="WHTH_GntR"/>
    <property type="match status" value="1"/>
</dbReference>
<dbReference type="InterPro" id="IPR050679">
    <property type="entry name" value="Bact_HTH_transcr_reg"/>
</dbReference>
<proteinExistence type="predicted"/>
<dbReference type="SUPFAM" id="SSF64288">
    <property type="entry name" value="Chorismate lyase-like"/>
    <property type="match status" value="1"/>
</dbReference>
<evidence type="ECO:0000259" key="4">
    <source>
        <dbReference type="PROSITE" id="PS50949"/>
    </source>
</evidence>
<dbReference type="Gene3D" id="1.10.10.10">
    <property type="entry name" value="Winged helix-like DNA-binding domain superfamily/Winged helix DNA-binding domain"/>
    <property type="match status" value="1"/>
</dbReference>